<keyword evidence="6" id="KW-1185">Reference proteome</keyword>
<feature type="domain" description="Rhodanese" evidence="4">
    <location>
        <begin position="37"/>
        <end position="154"/>
    </location>
</feature>
<keyword evidence="2" id="KW-0677">Repeat</keyword>
<gene>
    <name evidence="5" type="primary">sseA</name>
    <name evidence="5" type="ordered locus">GDI1968</name>
</gene>
<dbReference type="CDD" id="cd01448">
    <property type="entry name" value="TST_Repeat_1"/>
    <property type="match status" value="1"/>
</dbReference>
<dbReference type="AlphaFoldDB" id="A9HJI4"/>
<dbReference type="GO" id="GO:0004792">
    <property type="term" value="F:thiosulfate-cyanide sulfurtransferase activity"/>
    <property type="evidence" value="ECO:0007669"/>
    <property type="project" value="InterPro"/>
</dbReference>
<dbReference type="EMBL" id="AM889285">
    <property type="protein sequence ID" value="CAP55911.1"/>
    <property type="molecule type" value="Genomic_DNA"/>
</dbReference>
<dbReference type="SUPFAM" id="SSF52821">
    <property type="entry name" value="Rhodanese/Cell cycle control phosphatase"/>
    <property type="match status" value="2"/>
</dbReference>
<dbReference type="PROSITE" id="PS00380">
    <property type="entry name" value="RHODANESE_1"/>
    <property type="match status" value="1"/>
</dbReference>
<accession>A9HJI4</accession>
<proteinExistence type="predicted"/>
<evidence type="ECO:0000313" key="5">
    <source>
        <dbReference type="EMBL" id="CAP55911.1"/>
    </source>
</evidence>
<keyword evidence="5" id="KW-0670">Pyruvate</keyword>
<protein>
    <submittedName>
        <fullName evidence="5">3-mercaptopyruvate sulfurtransferase</fullName>
    </submittedName>
</protein>
<dbReference type="InterPro" id="IPR001307">
    <property type="entry name" value="Thiosulphate_STrfase_CS"/>
</dbReference>
<dbReference type="SMART" id="SM00450">
    <property type="entry name" value="RHOD"/>
    <property type="match status" value="2"/>
</dbReference>
<evidence type="ECO:0000313" key="6">
    <source>
        <dbReference type="Proteomes" id="UP000001176"/>
    </source>
</evidence>
<dbReference type="KEGG" id="gdi:GDI1968"/>
<sequence length="306" mass="31708">MTGAVPAAGDVPGPRNREGIPAMHPLISPAQLQERLAAPDLVVLDATMALPGETFDPARCFAQAHIPGARRFDIELFSDPDSPLPHMIPTQARFEHLARGLGLSDGAHVVFYDQGNAASAARGWWLAGLFGLDRVQVLDGGLPAWQRAGGPVEQGEEGPAAAGGFRAAPRFARVSGLGDMRAHVGRGDRLILDARAQARFAGTAAEPRPGLASGHMPGARNLPFGTLLDANRAFLPPAALRDRFAHVGVTDGRPVVTTCGSGVSAAVLSLGLAICGRTGDSLYDGSWAEWGSTPGAPVETGEGTSP</sequence>
<evidence type="ECO:0000256" key="2">
    <source>
        <dbReference type="ARBA" id="ARBA00022737"/>
    </source>
</evidence>
<feature type="domain" description="Rhodanese" evidence="4">
    <location>
        <begin position="185"/>
        <end position="299"/>
    </location>
</feature>
<dbReference type="Proteomes" id="UP000001176">
    <property type="component" value="Chromosome"/>
</dbReference>
<keyword evidence="1 5" id="KW-0808">Transferase</keyword>
<dbReference type="PROSITE" id="PS50206">
    <property type="entry name" value="RHODANESE_3"/>
    <property type="match status" value="2"/>
</dbReference>
<reference evidence="5 6" key="1">
    <citation type="journal article" date="2009" name="BMC Genomics">
        <title>Complete genome sequence of the sugarcane nitrogen-fixing endophyte Gluconacetobacter diazotrophicus Pal5.</title>
        <authorList>
            <person name="Bertalan M."/>
            <person name="Albano R."/>
            <person name="Padua V."/>
            <person name="Rouws L."/>
            <person name="Rojas C."/>
            <person name="Hemerly A."/>
            <person name="Teixeira K."/>
            <person name="Schwab S."/>
            <person name="Araujo J."/>
            <person name="Oliveira A."/>
            <person name="Franca L."/>
            <person name="Magalhaes V."/>
            <person name="Alqueres S."/>
            <person name="Cardoso A."/>
            <person name="Almeida W."/>
            <person name="Loureiro M.M."/>
            <person name="Nogueira E."/>
            <person name="Cidade D."/>
            <person name="Oliveira D."/>
            <person name="Simao T."/>
            <person name="Macedo J."/>
            <person name="Valadao A."/>
            <person name="Dreschsel M."/>
            <person name="Freitas F."/>
            <person name="Vidal M."/>
            <person name="Guedes H."/>
            <person name="Rodrigues E."/>
            <person name="Meneses C."/>
            <person name="Brioso P."/>
            <person name="Pozzer L."/>
            <person name="Figueiredo D."/>
            <person name="Montano H."/>
            <person name="Junior J."/>
            <person name="Filho G."/>
            <person name="Flores V."/>
            <person name="Ferreira B."/>
            <person name="Branco A."/>
            <person name="Gonzalez P."/>
            <person name="Guillobel H."/>
            <person name="Lemos M."/>
            <person name="Seibel L."/>
            <person name="Macedo J."/>
            <person name="Alves-Ferreira M."/>
            <person name="Sachetto-Martins G."/>
            <person name="Coelho A."/>
            <person name="Santos E."/>
            <person name="Amaral G."/>
            <person name="Neves A."/>
            <person name="Pacheco A.B."/>
            <person name="Carvalho D."/>
            <person name="Lery L."/>
            <person name="Bisch P."/>
            <person name="Rossle S.C."/>
            <person name="Urmenyi T."/>
            <person name="Kruger W.V."/>
            <person name="Martins O."/>
            <person name="Baldani J.I."/>
            <person name="Ferreira P.C."/>
        </authorList>
    </citation>
    <scope>NUCLEOTIDE SEQUENCE [LARGE SCALE GENOMIC DNA]</scope>
    <source>
        <strain evidence="6">ATCC 49037 / DSM 5601 / CCUG 37298 / CIP 103539 / LMG 7603 / PAl5</strain>
    </source>
</reference>
<evidence type="ECO:0000259" key="4">
    <source>
        <dbReference type="PROSITE" id="PS50206"/>
    </source>
</evidence>
<dbReference type="InterPro" id="IPR045078">
    <property type="entry name" value="TST/MPST-like"/>
</dbReference>
<dbReference type="CDD" id="cd01449">
    <property type="entry name" value="TST_Repeat_2"/>
    <property type="match status" value="1"/>
</dbReference>
<dbReference type="Pfam" id="PF00581">
    <property type="entry name" value="Rhodanese"/>
    <property type="match status" value="2"/>
</dbReference>
<dbReference type="PANTHER" id="PTHR11364:SF27">
    <property type="entry name" value="SULFURTRANSFERASE"/>
    <property type="match status" value="1"/>
</dbReference>
<organism evidence="5 6">
    <name type="scientific">Gluconacetobacter diazotrophicus (strain ATCC 49037 / DSM 5601 / CCUG 37298 / CIP 103539 / LMG 7603 / PAl5)</name>
    <dbReference type="NCBI Taxonomy" id="272568"/>
    <lineage>
        <taxon>Bacteria</taxon>
        <taxon>Pseudomonadati</taxon>
        <taxon>Pseudomonadota</taxon>
        <taxon>Alphaproteobacteria</taxon>
        <taxon>Acetobacterales</taxon>
        <taxon>Acetobacteraceae</taxon>
        <taxon>Gluconacetobacter</taxon>
    </lineage>
</organism>
<dbReference type="InterPro" id="IPR036873">
    <property type="entry name" value="Rhodanese-like_dom_sf"/>
</dbReference>
<name>A9HJI4_GLUDA</name>
<evidence type="ECO:0000256" key="3">
    <source>
        <dbReference type="SAM" id="MobiDB-lite"/>
    </source>
</evidence>
<dbReference type="PANTHER" id="PTHR11364">
    <property type="entry name" value="THIOSULFATE SULFERTANSFERASE"/>
    <property type="match status" value="1"/>
</dbReference>
<evidence type="ECO:0000256" key="1">
    <source>
        <dbReference type="ARBA" id="ARBA00022679"/>
    </source>
</evidence>
<dbReference type="Gene3D" id="3.40.250.10">
    <property type="entry name" value="Rhodanese-like domain"/>
    <property type="match status" value="2"/>
</dbReference>
<dbReference type="InterPro" id="IPR001763">
    <property type="entry name" value="Rhodanese-like_dom"/>
</dbReference>
<feature type="region of interest" description="Disordered" evidence="3">
    <location>
        <begin position="1"/>
        <end position="20"/>
    </location>
</feature>